<dbReference type="PRINTS" id="PR00111">
    <property type="entry name" value="ABHYDROLASE"/>
</dbReference>
<organism evidence="2 3">
    <name type="scientific">Amycolatopsis cihanbeyliensis</name>
    <dbReference type="NCBI Taxonomy" id="1128664"/>
    <lineage>
        <taxon>Bacteria</taxon>
        <taxon>Bacillati</taxon>
        <taxon>Actinomycetota</taxon>
        <taxon>Actinomycetes</taxon>
        <taxon>Pseudonocardiales</taxon>
        <taxon>Pseudonocardiaceae</taxon>
        <taxon>Amycolatopsis</taxon>
    </lineage>
</organism>
<gene>
    <name evidence="2" type="ORF">FB471_5931</name>
</gene>
<dbReference type="PANTHER" id="PTHR43433:SF5">
    <property type="entry name" value="AB HYDROLASE-1 DOMAIN-CONTAINING PROTEIN"/>
    <property type="match status" value="1"/>
</dbReference>
<evidence type="ECO:0000313" key="2">
    <source>
        <dbReference type="EMBL" id="TQI93789.1"/>
    </source>
</evidence>
<dbReference type="GO" id="GO:0046503">
    <property type="term" value="P:glycerolipid catabolic process"/>
    <property type="evidence" value="ECO:0007669"/>
    <property type="project" value="TreeGrafter"/>
</dbReference>
<sequence length="295" mass="31640">MTRVHGERFRTVGELRLCYQTFGDPAEPACLLVMGLGYQLIAWPDEFCELLAARGLWVIRFDNRDSGRSTHLTGAPAPAPLAVLTGRARAPYRLADMAGDAVGLLGELGIERAHLVGVSMGGMIAQTVAAHHGSRVRSLVSMMSTTGSRRVGLPSPRVLPFLLGRPSAQPAAYVRQATRLNRVVRSPRFAADEPAVRDMLWRNLERGMSPDGFARQVAAVLASGDRTRALGRITAPTLVVHGAADRMISPSGGRATARAIAGADLLMVEGMGHDLPRELWPRLIDAITGNAVRAS</sequence>
<dbReference type="Gene3D" id="3.40.50.1820">
    <property type="entry name" value="alpha/beta hydrolase"/>
    <property type="match status" value="1"/>
</dbReference>
<proteinExistence type="predicted"/>
<reference evidence="2 3" key="1">
    <citation type="submission" date="2019-06" db="EMBL/GenBank/DDBJ databases">
        <title>Sequencing the genomes of 1000 actinobacteria strains.</title>
        <authorList>
            <person name="Klenk H.-P."/>
        </authorList>
    </citation>
    <scope>NUCLEOTIDE SEQUENCE [LARGE SCALE GENOMIC DNA]</scope>
    <source>
        <strain evidence="2 3">DSM 45679</strain>
    </source>
</reference>
<feature type="domain" description="AB hydrolase-1" evidence="1">
    <location>
        <begin position="45"/>
        <end position="274"/>
    </location>
</feature>
<comment type="caution">
    <text evidence="2">The sequence shown here is derived from an EMBL/GenBank/DDBJ whole genome shotgun (WGS) entry which is preliminary data.</text>
</comment>
<dbReference type="RefSeq" id="WP_142002893.1">
    <property type="nucleotide sequence ID" value="NZ_VFML01000002.1"/>
</dbReference>
<dbReference type="InterPro" id="IPR029058">
    <property type="entry name" value="AB_hydrolase_fold"/>
</dbReference>
<dbReference type="PANTHER" id="PTHR43433">
    <property type="entry name" value="HYDROLASE, ALPHA/BETA FOLD FAMILY PROTEIN"/>
    <property type="match status" value="1"/>
</dbReference>
<dbReference type="EMBL" id="VFML01000002">
    <property type="protein sequence ID" value="TQI93789.1"/>
    <property type="molecule type" value="Genomic_DNA"/>
</dbReference>
<dbReference type="SUPFAM" id="SSF53474">
    <property type="entry name" value="alpha/beta-Hydrolases"/>
    <property type="match status" value="1"/>
</dbReference>
<dbReference type="InterPro" id="IPR050471">
    <property type="entry name" value="AB_hydrolase"/>
</dbReference>
<keyword evidence="3" id="KW-1185">Reference proteome</keyword>
<dbReference type="GO" id="GO:0004806">
    <property type="term" value="F:triacylglycerol lipase activity"/>
    <property type="evidence" value="ECO:0007669"/>
    <property type="project" value="TreeGrafter"/>
</dbReference>
<evidence type="ECO:0000313" key="3">
    <source>
        <dbReference type="Proteomes" id="UP000320876"/>
    </source>
</evidence>
<dbReference type="Proteomes" id="UP000320876">
    <property type="component" value="Unassembled WGS sequence"/>
</dbReference>
<dbReference type="AlphaFoldDB" id="A0A542CSI7"/>
<dbReference type="InterPro" id="IPR000073">
    <property type="entry name" value="AB_hydrolase_1"/>
</dbReference>
<name>A0A542CSI7_AMYCI</name>
<protein>
    <submittedName>
        <fullName evidence="2">Pimeloyl-ACP methyl ester carboxylesterase</fullName>
    </submittedName>
</protein>
<evidence type="ECO:0000259" key="1">
    <source>
        <dbReference type="Pfam" id="PF00561"/>
    </source>
</evidence>
<dbReference type="Pfam" id="PF00561">
    <property type="entry name" value="Abhydrolase_1"/>
    <property type="match status" value="1"/>
</dbReference>
<accession>A0A542CSI7</accession>
<dbReference type="OrthoDB" id="8957634at2"/>